<sequence length="144" mass="14892">MKVMGTWDSGPFDNDTAADWCGDLHDAAPEARAGMVRQALQSAAESADYLDASEGCEAMAATAIVAAECCGGPPVTSVYAPDFLVEGGRVGLSDDLVPLALRALDRVLGEGSELRQLWEEADGGRSLLAEAEPLRAALLRGAAG</sequence>
<keyword evidence="2" id="KW-1185">Reference proteome</keyword>
<dbReference type="Pfam" id="PF14078">
    <property type="entry name" value="DUF4259"/>
    <property type="match status" value="1"/>
</dbReference>
<gene>
    <name evidence="1" type="ORF">Plo01_24850</name>
</gene>
<protein>
    <recommendedName>
        <fullName evidence="3">DUF4259 domain-containing protein</fullName>
    </recommendedName>
</protein>
<proteinExistence type="predicted"/>
<organism evidence="1 2">
    <name type="scientific">Planobispora longispora</name>
    <dbReference type="NCBI Taxonomy" id="28887"/>
    <lineage>
        <taxon>Bacteria</taxon>
        <taxon>Bacillati</taxon>
        <taxon>Actinomycetota</taxon>
        <taxon>Actinomycetes</taxon>
        <taxon>Streptosporangiales</taxon>
        <taxon>Streptosporangiaceae</taxon>
        <taxon>Planobispora</taxon>
    </lineage>
</organism>
<evidence type="ECO:0000313" key="1">
    <source>
        <dbReference type="EMBL" id="GIH76056.1"/>
    </source>
</evidence>
<comment type="caution">
    <text evidence="1">The sequence shown here is derived from an EMBL/GenBank/DDBJ whole genome shotgun (WGS) entry which is preliminary data.</text>
</comment>
<dbReference type="AlphaFoldDB" id="A0A8J3RKX7"/>
<dbReference type="Proteomes" id="UP000616724">
    <property type="component" value="Unassembled WGS sequence"/>
</dbReference>
<dbReference type="EMBL" id="BOOH01000019">
    <property type="protein sequence ID" value="GIH76056.1"/>
    <property type="molecule type" value="Genomic_DNA"/>
</dbReference>
<dbReference type="InterPro" id="IPR025355">
    <property type="entry name" value="DUF4259"/>
</dbReference>
<evidence type="ECO:0008006" key="3">
    <source>
        <dbReference type="Google" id="ProtNLM"/>
    </source>
</evidence>
<reference evidence="1 2" key="1">
    <citation type="submission" date="2021-01" db="EMBL/GenBank/DDBJ databases">
        <title>Whole genome shotgun sequence of Planobispora longispora NBRC 13918.</title>
        <authorList>
            <person name="Komaki H."/>
            <person name="Tamura T."/>
        </authorList>
    </citation>
    <scope>NUCLEOTIDE SEQUENCE [LARGE SCALE GENOMIC DNA]</scope>
    <source>
        <strain evidence="1 2">NBRC 13918</strain>
    </source>
</reference>
<name>A0A8J3RKX7_9ACTN</name>
<evidence type="ECO:0000313" key="2">
    <source>
        <dbReference type="Proteomes" id="UP000616724"/>
    </source>
</evidence>
<accession>A0A8J3RKX7</accession>